<keyword evidence="5 7" id="KW-1133">Transmembrane helix</keyword>
<evidence type="ECO:0000259" key="8">
    <source>
        <dbReference type="Pfam" id="PF09335"/>
    </source>
</evidence>
<dbReference type="HOGENOM" id="CLU_044208_3_1_5"/>
<dbReference type="InterPro" id="IPR032816">
    <property type="entry name" value="VTT_dom"/>
</dbReference>
<evidence type="ECO:0000256" key="5">
    <source>
        <dbReference type="ARBA" id="ARBA00022989"/>
    </source>
</evidence>
<name>B4RI80_PHEZH</name>
<dbReference type="PANTHER" id="PTHR30353">
    <property type="entry name" value="INNER MEMBRANE PROTEIN DEDA-RELATED"/>
    <property type="match status" value="1"/>
</dbReference>
<sequence>MQDALIRIEEWLQTGVAWAGPALAAAALLESLVVVGAIVPATPVLVALGGVMAAGHAPPSLLAWAAAGAFLGNWTSYELGAAARRRNLRLPSRLGEQVGQVSEALFARYGPVAIIVGRFLGPAAAVAPFAAGWSAMRRSQFLLADLVTCLLWPSVMAGVGYLGVEAVLAL</sequence>
<feature type="transmembrane region" description="Helical" evidence="7">
    <location>
        <begin position="32"/>
        <end position="55"/>
    </location>
</feature>
<organism evidence="9 10">
    <name type="scientific">Phenylobacterium zucineum (strain HLK1)</name>
    <dbReference type="NCBI Taxonomy" id="450851"/>
    <lineage>
        <taxon>Bacteria</taxon>
        <taxon>Pseudomonadati</taxon>
        <taxon>Pseudomonadota</taxon>
        <taxon>Alphaproteobacteria</taxon>
        <taxon>Caulobacterales</taxon>
        <taxon>Caulobacteraceae</taxon>
        <taxon>Phenylobacterium</taxon>
    </lineage>
</organism>
<keyword evidence="3 7" id="KW-1003">Cell membrane</keyword>
<accession>B4RI80</accession>
<evidence type="ECO:0000256" key="7">
    <source>
        <dbReference type="RuleBase" id="RU367016"/>
    </source>
</evidence>
<feature type="domain" description="VTT" evidence="8">
    <location>
        <begin position="39"/>
        <end position="161"/>
    </location>
</feature>
<evidence type="ECO:0000256" key="6">
    <source>
        <dbReference type="ARBA" id="ARBA00023136"/>
    </source>
</evidence>
<dbReference type="AlphaFoldDB" id="B4RI80"/>
<dbReference type="RefSeq" id="WP_012520355.1">
    <property type="nucleotide sequence ID" value="NC_011143.1"/>
</dbReference>
<dbReference type="Pfam" id="PF09335">
    <property type="entry name" value="VTT_dom"/>
    <property type="match status" value="1"/>
</dbReference>
<protein>
    <submittedName>
        <fullName evidence="9">DedA family integral membrane protein</fullName>
    </submittedName>
</protein>
<keyword evidence="9" id="KW-0614">Plasmid</keyword>
<gene>
    <name evidence="9" type="ordered locus">PHZ_p0112</name>
</gene>
<comment type="caution">
    <text evidence="7">Lacks conserved residue(s) required for the propagation of feature annotation.</text>
</comment>
<dbReference type="EMBL" id="CP000748">
    <property type="protein sequence ID" value="ACG80055.1"/>
    <property type="molecule type" value="Genomic_DNA"/>
</dbReference>
<evidence type="ECO:0000256" key="4">
    <source>
        <dbReference type="ARBA" id="ARBA00022692"/>
    </source>
</evidence>
<comment type="similarity">
    <text evidence="2 7">Belongs to the DedA family.</text>
</comment>
<keyword evidence="6 7" id="KW-0472">Membrane</keyword>
<evidence type="ECO:0000313" key="10">
    <source>
        <dbReference type="Proteomes" id="UP000001868"/>
    </source>
</evidence>
<reference evidence="9 10" key="1">
    <citation type="journal article" date="2008" name="BMC Genomics">
        <title>Complete genome of Phenylobacterium zucineum - a novel facultative intracellular bacterium isolated from human erythroleukemia cell line K562.</title>
        <authorList>
            <person name="Luo Y."/>
            <person name="Xu X."/>
            <person name="Ding Z."/>
            <person name="Liu Z."/>
            <person name="Zhang B."/>
            <person name="Yan Z."/>
            <person name="Sun J."/>
            <person name="Hu S."/>
            <person name="Hu X."/>
        </authorList>
    </citation>
    <scope>NUCLEOTIDE SEQUENCE [LARGE SCALE GENOMIC DNA]</scope>
    <source>
        <strain evidence="10">HLK1</strain>
        <plasmid evidence="10">HLK1</plasmid>
        <plasmid evidence="10">Plasmid pHLK1</plasmid>
    </source>
</reference>
<evidence type="ECO:0000256" key="3">
    <source>
        <dbReference type="ARBA" id="ARBA00022475"/>
    </source>
</evidence>
<keyword evidence="10" id="KW-1185">Reference proteome</keyword>
<geneLocation type="plasmid" evidence="10">
    <name>pHLK1</name>
</geneLocation>
<dbReference type="KEGG" id="pzu:PHZ_p0112"/>
<evidence type="ECO:0000256" key="1">
    <source>
        <dbReference type="ARBA" id="ARBA00004651"/>
    </source>
</evidence>
<dbReference type="InterPro" id="IPR032818">
    <property type="entry name" value="DedA-like"/>
</dbReference>
<evidence type="ECO:0000313" key="9">
    <source>
        <dbReference type="EMBL" id="ACG80055.1"/>
    </source>
</evidence>
<dbReference type="eggNOG" id="COG0586">
    <property type="taxonomic scope" value="Bacteria"/>
</dbReference>
<proteinExistence type="inferred from homology"/>
<dbReference type="Proteomes" id="UP000001868">
    <property type="component" value="Plasmid pHLK1"/>
</dbReference>
<feature type="transmembrane region" description="Helical" evidence="7">
    <location>
        <begin position="141"/>
        <end position="164"/>
    </location>
</feature>
<comment type="subcellular location">
    <subcellularLocation>
        <location evidence="1 7">Cell membrane</location>
        <topology evidence="1 7">Multi-pass membrane protein</topology>
    </subcellularLocation>
</comment>
<dbReference type="PANTHER" id="PTHR30353:SF15">
    <property type="entry name" value="INNER MEMBRANE PROTEIN YABI"/>
    <property type="match status" value="1"/>
</dbReference>
<evidence type="ECO:0000256" key="2">
    <source>
        <dbReference type="ARBA" id="ARBA00010792"/>
    </source>
</evidence>
<keyword evidence="4 7" id="KW-0812">Transmembrane</keyword>
<dbReference type="GO" id="GO:0005886">
    <property type="term" value="C:plasma membrane"/>
    <property type="evidence" value="ECO:0007669"/>
    <property type="project" value="UniProtKB-SubCell"/>
</dbReference>